<keyword evidence="3" id="KW-1185">Reference proteome</keyword>
<feature type="region of interest" description="Disordered" evidence="1">
    <location>
        <begin position="174"/>
        <end position="204"/>
    </location>
</feature>
<evidence type="ECO:0000313" key="2">
    <source>
        <dbReference type="EMBL" id="MCL7021661.1"/>
    </source>
</evidence>
<feature type="compositionally biased region" description="Low complexity" evidence="1">
    <location>
        <begin position="228"/>
        <end position="238"/>
    </location>
</feature>
<reference evidence="2" key="1">
    <citation type="submission" date="2022-03" db="EMBL/GenBank/DDBJ databases">
        <title>A functionally conserved STORR gene fusion in Papaver species that diverged 16.8 million years ago.</title>
        <authorList>
            <person name="Catania T."/>
        </authorList>
    </citation>
    <scope>NUCLEOTIDE SEQUENCE</scope>
    <source>
        <strain evidence="2">S-191538</strain>
    </source>
</reference>
<protein>
    <recommendedName>
        <fullName evidence="4">AT-rich interactive domain-containing protein 2</fullName>
    </recommendedName>
</protein>
<proteinExistence type="predicted"/>
<evidence type="ECO:0000313" key="3">
    <source>
        <dbReference type="Proteomes" id="UP001177140"/>
    </source>
</evidence>
<gene>
    <name evidence="2" type="ORF">MKW94_001352</name>
</gene>
<dbReference type="PANTHER" id="PTHR46872:SF10">
    <property type="entry name" value="MYB-LIKE DOMAIN-CONTAINING PROTEIN"/>
    <property type="match status" value="1"/>
</dbReference>
<sequence>MAPYCCNGTRTILSNQVLGSQSSYLEMNDRAPKIDKDSKENVDSSSLSNERDELCLDILLWLRTAALNPCKQKAPLEKLMRRQILKAREHISVSTTEFPWKQRKLDLLQKRSGVSPLAKPIEQSSFASSVPCLINSTHPTERSQQCLCKPSISVGSLRYCNDLSRKRVRNSPFYESGDSISVASTPKKPNLQNMGNQPLKESNGLPLTQVCMPQAKITNNFYFSPLSNSDDSSVSSENSQEKHKTARRSPRLQNFTGDYLPRIEVPDGTRHQADILPQAKITNENFSPLSNPEESVDNSSTSSENSQEKHVNSSMSSNNSQEKHKAARRSPRLQNFIGDYLPRIEVPVGTRHQAVIPDYIGPRKSDNSSANGQSDFLDSRYLGTKIWPIEGKNTEDSEGEGIGKGRSDSCSCYSKGCGGCIKLHVFKKGLQLREDLGTAFFTWKFDEMGEEVAKSWTAAEQQCFETLVKTDPLSQTDNFLEPALKRFSGKCKKSILSYYFNVFVLRRLSKQTRLAAKLVNTYDEDDVLEMKN</sequence>
<evidence type="ECO:0000256" key="1">
    <source>
        <dbReference type="SAM" id="MobiDB-lite"/>
    </source>
</evidence>
<feature type="compositionally biased region" description="Polar residues" evidence="1">
    <location>
        <begin position="280"/>
        <end position="292"/>
    </location>
</feature>
<comment type="caution">
    <text evidence="2">The sequence shown here is derived from an EMBL/GenBank/DDBJ whole genome shotgun (WGS) entry which is preliminary data.</text>
</comment>
<organism evidence="2 3">
    <name type="scientific">Papaver nudicaule</name>
    <name type="common">Iceland poppy</name>
    <dbReference type="NCBI Taxonomy" id="74823"/>
    <lineage>
        <taxon>Eukaryota</taxon>
        <taxon>Viridiplantae</taxon>
        <taxon>Streptophyta</taxon>
        <taxon>Embryophyta</taxon>
        <taxon>Tracheophyta</taxon>
        <taxon>Spermatophyta</taxon>
        <taxon>Magnoliopsida</taxon>
        <taxon>Ranunculales</taxon>
        <taxon>Papaveraceae</taxon>
        <taxon>Papaveroideae</taxon>
        <taxon>Papaver</taxon>
    </lineage>
</organism>
<evidence type="ECO:0008006" key="4">
    <source>
        <dbReference type="Google" id="ProtNLM"/>
    </source>
</evidence>
<dbReference type="EMBL" id="JAJJMA010003055">
    <property type="protein sequence ID" value="MCL7021661.1"/>
    <property type="molecule type" value="Genomic_DNA"/>
</dbReference>
<feature type="region of interest" description="Disordered" evidence="1">
    <location>
        <begin position="228"/>
        <end position="265"/>
    </location>
</feature>
<accession>A0AA41RN05</accession>
<feature type="compositionally biased region" description="Polar residues" evidence="1">
    <location>
        <begin position="190"/>
        <end position="200"/>
    </location>
</feature>
<dbReference type="PANTHER" id="PTHR46872">
    <property type="entry name" value="DNA BINDING PROTEIN"/>
    <property type="match status" value="1"/>
</dbReference>
<name>A0AA41RN05_PAPNU</name>
<feature type="region of interest" description="Disordered" evidence="1">
    <location>
        <begin position="279"/>
        <end position="334"/>
    </location>
</feature>
<dbReference type="Proteomes" id="UP001177140">
    <property type="component" value="Unassembled WGS sequence"/>
</dbReference>
<dbReference type="AlphaFoldDB" id="A0AA41RN05"/>